<keyword evidence="3" id="KW-1185">Reference proteome</keyword>
<evidence type="ECO:0000313" key="3">
    <source>
        <dbReference type="Proteomes" id="UP001484535"/>
    </source>
</evidence>
<evidence type="ECO:0000259" key="1">
    <source>
        <dbReference type="Pfam" id="PF10502"/>
    </source>
</evidence>
<reference evidence="2 3" key="1">
    <citation type="submission" date="2024-05" db="EMBL/GenBank/DDBJ databases">
        <authorList>
            <person name="Park S."/>
        </authorList>
    </citation>
    <scope>NUCLEOTIDE SEQUENCE [LARGE SCALE GENOMIC DNA]</scope>
    <source>
        <strain evidence="2 3">DGU5</strain>
    </source>
</reference>
<comment type="caution">
    <text evidence="2">The sequence shown here is derived from an EMBL/GenBank/DDBJ whole genome shotgun (WGS) entry which is preliminary data.</text>
</comment>
<accession>A0ABV0CX82</accession>
<feature type="domain" description="Peptidase S26" evidence="1">
    <location>
        <begin position="10"/>
        <end position="166"/>
    </location>
</feature>
<dbReference type="EMBL" id="JBDLBR010000003">
    <property type="protein sequence ID" value="MEN7537306.1"/>
    <property type="molecule type" value="Genomic_DNA"/>
</dbReference>
<name>A0ABV0CX82_9SPHN</name>
<sequence length="185" mass="20162">MTRFGYVIATAVAVQVFVVLFVAVALADPHPRVIWNASASVPIGLYRLHVDDDPPTGTLVAVTPPRPWARWMAERGYLPEGVPLLKHVAAKAGQRVCRIGNMVSVNRQPVAVALDRDSRGRPLPVWQGCRKLQSGEFLFMNSSVLDSLDGRYFGPLPAATLLGRAMPMLTRDTANGPLVWRGIAP</sequence>
<dbReference type="InterPro" id="IPR019533">
    <property type="entry name" value="Peptidase_S26"/>
</dbReference>
<dbReference type="Proteomes" id="UP001484535">
    <property type="component" value="Unassembled WGS sequence"/>
</dbReference>
<dbReference type="SUPFAM" id="SSF51306">
    <property type="entry name" value="LexA/Signal peptidase"/>
    <property type="match status" value="1"/>
</dbReference>
<gene>
    <name evidence="2" type="ORF">ABDJ38_08995</name>
</gene>
<proteinExistence type="predicted"/>
<dbReference type="Gene3D" id="2.10.109.10">
    <property type="entry name" value="Umud Fragment, subunit A"/>
    <property type="match status" value="1"/>
</dbReference>
<dbReference type="RefSeq" id="WP_346784773.1">
    <property type="nucleotide sequence ID" value="NZ_JBDLBR010000003.1"/>
</dbReference>
<protein>
    <submittedName>
        <fullName evidence="2">S26 family signal peptidase</fullName>
    </submittedName>
</protein>
<evidence type="ECO:0000313" key="2">
    <source>
        <dbReference type="EMBL" id="MEN7537306.1"/>
    </source>
</evidence>
<organism evidence="2 3">
    <name type="scientific">Aurantiacibacter flavus</name>
    <dbReference type="NCBI Taxonomy" id="3145232"/>
    <lineage>
        <taxon>Bacteria</taxon>
        <taxon>Pseudomonadati</taxon>
        <taxon>Pseudomonadota</taxon>
        <taxon>Alphaproteobacteria</taxon>
        <taxon>Sphingomonadales</taxon>
        <taxon>Erythrobacteraceae</taxon>
        <taxon>Aurantiacibacter</taxon>
    </lineage>
</organism>
<dbReference type="InterPro" id="IPR036286">
    <property type="entry name" value="LexA/Signal_pep-like_sf"/>
</dbReference>
<dbReference type="Pfam" id="PF10502">
    <property type="entry name" value="Peptidase_S26"/>
    <property type="match status" value="1"/>
</dbReference>